<feature type="region of interest" description="Disordered" evidence="11">
    <location>
        <begin position="552"/>
        <end position="587"/>
    </location>
</feature>
<evidence type="ECO:0000256" key="6">
    <source>
        <dbReference type="ARBA" id="ARBA00022892"/>
    </source>
</evidence>
<feature type="transmembrane region" description="Helical" evidence="12">
    <location>
        <begin position="185"/>
        <end position="204"/>
    </location>
</feature>
<feature type="transmembrane region" description="Helical" evidence="12">
    <location>
        <begin position="6"/>
        <end position="27"/>
    </location>
</feature>
<feature type="compositionally biased region" description="Polar residues" evidence="11">
    <location>
        <begin position="568"/>
        <end position="579"/>
    </location>
</feature>
<keyword evidence="5" id="KW-0256">Endoplasmic reticulum</keyword>
<keyword evidence="9 12" id="KW-0472">Membrane</keyword>
<evidence type="ECO:0008006" key="15">
    <source>
        <dbReference type="Google" id="ProtNLM"/>
    </source>
</evidence>
<feature type="compositionally biased region" description="Basic and acidic residues" evidence="11">
    <location>
        <begin position="691"/>
        <end position="710"/>
    </location>
</feature>
<feature type="compositionally biased region" description="Basic and acidic residues" evidence="11">
    <location>
        <begin position="337"/>
        <end position="347"/>
    </location>
</feature>
<evidence type="ECO:0000256" key="4">
    <source>
        <dbReference type="ARBA" id="ARBA00022692"/>
    </source>
</evidence>
<feature type="region of interest" description="Disordered" evidence="11">
    <location>
        <begin position="628"/>
        <end position="718"/>
    </location>
</feature>
<feature type="transmembrane region" description="Helical" evidence="12">
    <location>
        <begin position="152"/>
        <end position="173"/>
    </location>
</feature>
<evidence type="ECO:0000256" key="5">
    <source>
        <dbReference type="ARBA" id="ARBA00022824"/>
    </source>
</evidence>
<dbReference type="EMBL" id="AP028918">
    <property type="protein sequence ID" value="BES99375.1"/>
    <property type="molecule type" value="Genomic_DNA"/>
</dbReference>
<evidence type="ECO:0000256" key="10">
    <source>
        <dbReference type="ARBA" id="ARBA00023170"/>
    </source>
</evidence>
<feature type="compositionally biased region" description="Polar residues" evidence="11">
    <location>
        <begin position="422"/>
        <end position="438"/>
    </location>
</feature>
<organism evidence="13 14">
    <name type="scientific">Nesidiocoris tenuis</name>
    <dbReference type="NCBI Taxonomy" id="355587"/>
    <lineage>
        <taxon>Eukaryota</taxon>
        <taxon>Metazoa</taxon>
        <taxon>Ecdysozoa</taxon>
        <taxon>Arthropoda</taxon>
        <taxon>Hexapoda</taxon>
        <taxon>Insecta</taxon>
        <taxon>Pterygota</taxon>
        <taxon>Neoptera</taxon>
        <taxon>Paraneoptera</taxon>
        <taxon>Hemiptera</taxon>
        <taxon>Heteroptera</taxon>
        <taxon>Panheteroptera</taxon>
        <taxon>Cimicomorpha</taxon>
        <taxon>Miridae</taxon>
        <taxon>Dicyphina</taxon>
        <taxon>Nesidiocoris</taxon>
    </lineage>
</organism>
<feature type="region of interest" description="Disordered" evidence="11">
    <location>
        <begin position="291"/>
        <end position="398"/>
    </location>
</feature>
<feature type="compositionally biased region" description="Basic and acidic residues" evidence="11">
    <location>
        <begin position="470"/>
        <end position="493"/>
    </location>
</feature>
<keyword evidence="4 12" id="KW-0812">Transmembrane</keyword>
<feature type="transmembrane region" description="Helical" evidence="12">
    <location>
        <begin position="39"/>
        <end position="56"/>
    </location>
</feature>
<proteinExistence type="inferred from homology"/>
<gene>
    <name evidence="13" type="ORF">NTJ_12193</name>
</gene>
<evidence type="ECO:0000256" key="12">
    <source>
        <dbReference type="SAM" id="Phobius"/>
    </source>
</evidence>
<accession>A0ABN7B844</accession>
<protein>
    <recommendedName>
        <fullName evidence="15">Sugar transporter SWEET1</fullName>
    </recommendedName>
</protein>
<evidence type="ECO:0000256" key="8">
    <source>
        <dbReference type="ARBA" id="ARBA00022989"/>
    </source>
</evidence>
<evidence type="ECO:0000256" key="1">
    <source>
        <dbReference type="ARBA" id="ARBA00004477"/>
    </source>
</evidence>
<keyword evidence="14" id="KW-1185">Reference proteome</keyword>
<sequence>MSSDVRWIYTGDGIQMTAGPLLAGWILRTRTCRGISGRTQTIIFMAHLAKFVYFVGENVHYSPYAISVASVMALESIIIMYLIYVKFKKTVEKAYDTFWIEVIIIISGALAIVYNHDATDPLDVFYAGSYYLESVSILPQMYFNFRTGSKNLGVSLFVLLCSVEKSFHLNFAVKTKEYYTSASLYASYVQLGTYALYFALLIAIPKYKEEKLLIDLDSYSASLDGLSFDSEKQPPVIIVTRPILERQQSRLEMPFLKKTVTSVSLSAFAAANGSNSSSKINTPAILKKPSKLKNVSSTPNFRTENSDVPLERTHSASSISLGRESLADSQDGGITFKIKETAREGRQRRMAYGRQTSLPERESSQADAGKREEPEDSLAGKHTAGKAKLIDDETESCEESIPHFLDAVEDQTKRQRPLQANGGIQANDLESTTKTTDPSSERPASPCLHHSSAGGGDVHFPQESSPGAHKVQDDKELHTILKANDLDSARKNSDPNPIRPSCSNVEKKRRKRTISTSPDYQRKNRRATMHHPAGSAQQHGWKVLASTFIGTNEHPSSPVHQPDVLSKPDSSCEQFSPSFSAKKKRRATIQDLNMQHHSSWKTLASGLIGTSPHSPMSARFSAASPEIRRASSLARSNSDSKYGVEKQRRATVQLSPGAAPVRKRSNWQKLTDGFSWTSPAAGRRLSSPINRFRDQRSKEGGRNSRDHSGDVIEEDAEC</sequence>
<keyword evidence="7" id="KW-0653">Protein transport</keyword>
<feature type="region of interest" description="Disordered" evidence="11">
    <location>
        <begin position="411"/>
        <end position="539"/>
    </location>
</feature>
<evidence type="ECO:0000256" key="7">
    <source>
        <dbReference type="ARBA" id="ARBA00022927"/>
    </source>
</evidence>
<comment type="similarity">
    <text evidence="2">Belongs to the ERD2 family.</text>
</comment>
<keyword evidence="3" id="KW-0813">Transport</keyword>
<keyword evidence="6" id="KW-0931">ER-Golgi transport</keyword>
<evidence type="ECO:0000313" key="13">
    <source>
        <dbReference type="EMBL" id="BES99375.1"/>
    </source>
</evidence>
<name>A0ABN7B844_9HEMI</name>
<dbReference type="InterPro" id="IPR000133">
    <property type="entry name" value="ER_ret_rcpt"/>
</dbReference>
<feature type="transmembrane region" description="Helical" evidence="12">
    <location>
        <begin position="62"/>
        <end position="85"/>
    </location>
</feature>
<dbReference type="Proteomes" id="UP001307889">
    <property type="component" value="Chromosome 10"/>
</dbReference>
<keyword evidence="10" id="KW-0675">Receptor</keyword>
<feature type="transmembrane region" description="Helical" evidence="12">
    <location>
        <begin position="97"/>
        <end position="114"/>
    </location>
</feature>
<evidence type="ECO:0000256" key="2">
    <source>
        <dbReference type="ARBA" id="ARBA00010120"/>
    </source>
</evidence>
<dbReference type="Pfam" id="PF00810">
    <property type="entry name" value="ER_lumen_recept"/>
    <property type="match status" value="1"/>
</dbReference>
<feature type="compositionally biased region" description="Basic and acidic residues" evidence="11">
    <location>
        <begin position="359"/>
        <end position="373"/>
    </location>
</feature>
<reference evidence="13 14" key="1">
    <citation type="submission" date="2023-09" db="EMBL/GenBank/DDBJ databases">
        <title>Nesidiocoris tenuis whole genome shotgun sequence.</title>
        <authorList>
            <person name="Shibata T."/>
            <person name="Shimoda M."/>
            <person name="Kobayashi T."/>
            <person name="Uehara T."/>
        </authorList>
    </citation>
    <scope>NUCLEOTIDE SEQUENCE [LARGE SCALE GENOMIC DNA]</scope>
    <source>
        <strain evidence="13 14">Japan</strain>
    </source>
</reference>
<dbReference type="PANTHER" id="PTHR10585">
    <property type="entry name" value="ER LUMEN PROTEIN RETAINING RECEPTOR"/>
    <property type="match status" value="1"/>
</dbReference>
<keyword evidence="8 12" id="KW-1133">Transmembrane helix</keyword>
<evidence type="ECO:0000256" key="9">
    <source>
        <dbReference type="ARBA" id="ARBA00023136"/>
    </source>
</evidence>
<feature type="compositionally biased region" description="Polar residues" evidence="11">
    <location>
        <begin position="293"/>
        <end position="303"/>
    </location>
</feature>
<comment type="subcellular location">
    <subcellularLocation>
        <location evidence="1">Endoplasmic reticulum membrane</location>
        <topology evidence="1">Multi-pass membrane protein</topology>
    </subcellularLocation>
</comment>
<evidence type="ECO:0000256" key="11">
    <source>
        <dbReference type="SAM" id="MobiDB-lite"/>
    </source>
</evidence>
<evidence type="ECO:0000313" key="14">
    <source>
        <dbReference type="Proteomes" id="UP001307889"/>
    </source>
</evidence>
<evidence type="ECO:0000256" key="3">
    <source>
        <dbReference type="ARBA" id="ARBA00022448"/>
    </source>
</evidence>